<dbReference type="VEuPathDB" id="VectorBase:RPRC002372"/>
<evidence type="ECO:0000313" key="1">
    <source>
        <dbReference type="EnsemblMetazoa" id="RPRC002372-PA"/>
    </source>
</evidence>
<keyword evidence="2" id="KW-1185">Reference proteome</keyword>
<sequence>MTGVRLMRFWDSYLIFAGVGVPANNNLKFSKAIGSTFGSSNISKLRRGQS</sequence>
<accession>T1HEA0</accession>
<reference evidence="1" key="1">
    <citation type="submission" date="2015-05" db="UniProtKB">
        <authorList>
            <consortium name="EnsemblMetazoa"/>
        </authorList>
    </citation>
    <scope>IDENTIFICATION</scope>
</reference>
<dbReference type="EMBL" id="ACPB03002046">
    <property type="status" value="NOT_ANNOTATED_CDS"/>
    <property type="molecule type" value="Genomic_DNA"/>
</dbReference>
<name>T1HEA0_RHOPR</name>
<protein>
    <submittedName>
        <fullName evidence="1">Uncharacterized protein</fullName>
    </submittedName>
</protein>
<dbReference type="AlphaFoldDB" id="T1HEA0"/>
<evidence type="ECO:0000313" key="2">
    <source>
        <dbReference type="Proteomes" id="UP000015103"/>
    </source>
</evidence>
<dbReference type="HOGENOM" id="CLU_3126845_0_0_1"/>
<organism evidence="1 2">
    <name type="scientific">Rhodnius prolixus</name>
    <name type="common">Triatomid bug</name>
    <dbReference type="NCBI Taxonomy" id="13249"/>
    <lineage>
        <taxon>Eukaryota</taxon>
        <taxon>Metazoa</taxon>
        <taxon>Ecdysozoa</taxon>
        <taxon>Arthropoda</taxon>
        <taxon>Hexapoda</taxon>
        <taxon>Insecta</taxon>
        <taxon>Pterygota</taxon>
        <taxon>Neoptera</taxon>
        <taxon>Paraneoptera</taxon>
        <taxon>Hemiptera</taxon>
        <taxon>Heteroptera</taxon>
        <taxon>Panheteroptera</taxon>
        <taxon>Cimicomorpha</taxon>
        <taxon>Reduviidae</taxon>
        <taxon>Triatominae</taxon>
        <taxon>Rhodnius</taxon>
    </lineage>
</organism>
<dbReference type="Proteomes" id="UP000015103">
    <property type="component" value="Unassembled WGS sequence"/>
</dbReference>
<dbReference type="InParanoid" id="T1HEA0"/>
<proteinExistence type="predicted"/>
<dbReference type="EnsemblMetazoa" id="RPRC002372-RA">
    <property type="protein sequence ID" value="RPRC002372-PA"/>
    <property type="gene ID" value="RPRC002372"/>
</dbReference>